<evidence type="ECO:0000313" key="2">
    <source>
        <dbReference type="Proteomes" id="UP000313645"/>
    </source>
</evidence>
<comment type="caution">
    <text evidence="1">The sequence shown here is derived from an EMBL/GenBank/DDBJ whole genome shotgun (WGS) entry which is preliminary data.</text>
</comment>
<name>A0ABY1ZL15_9GAMM</name>
<dbReference type="EMBL" id="SJDL01000028">
    <property type="protein sequence ID" value="TBW52232.1"/>
    <property type="molecule type" value="Genomic_DNA"/>
</dbReference>
<accession>A0ABY1ZL15</accession>
<sequence>MERLIFNSGGIYHLYQLESHFRHRGGRHYHLADSSECLELLRVTSHSPDRVIRRHFRAFLKQLDPTLIEALRQEGVDLEQEVATQGDRPDWSRLS</sequence>
<protein>
    <submittedName>
        <fullName evidence="1">Uncharacterized protein</fullName>
    </submittedName>
</protein>
<gene>
    <name evidence="1" type="ORF">EZI54_16465</name>
</gene>
<proteinExistence type="predicted"/>
<reference evidence="1 2" key="1">
    <citation type="submission" date="2019-02" db="EMBL/GenBank/DDBJ databases">
        <title>Marinobacter halodurans sp. nov., a marine bacterium isolated from sea tidal flat.</title>
        <authorList>
            <person name="Yoo Y."/>
            <person name="Lee D.W."/>
            <person name="Kim B.S."/>
            <person name="Kim J.-J."/>
        </authorList>
    </citation>
    <scope>NUCLEOTIDE SEQUENCE [LARGE SCALE GENOMIC DNA]</scope>
    <source>
        <strain evidence="1 2">YJ-S3-2</strain>
    </source>
</reference>
<evidence type="ECO:0000313" key="1">
    <source>
        <dbReference type="EMBL" id="TBW52232.1"/>
    </source>
</evidence>
<keyword evidence="2" id="KW-1185">Reference proteome</keyword>
<dbReference type="RefSeq" id="WP_131482977.1">
    <property type="nucleotide sequence ID" value="NZ_SJDL01000028.1"/>
</dbReference>
<organism evidence="1 2">
    <name type="scientific">Marinobacter halodurans</name>
    <dbReference type="NCBI Taxonomy" id="2528979"/>
    <lineage>
        <taxon>Bacteria</taxon>
        <taxon>Pseudomonadati</taxon>
        <taxon>Pseudomonadota</taxon>
        <taxon>Gammaproteobacteria</taxon>
        <taxon>Pseudomonadales</taxon>
        <taxon>Marinobacteraceae</taxon>
        <taxon>Marinobacter</taxon>
    </lineage>
</organism>
<dbReference type="Proteomes" id="UP000313645">
    <property type="component" value="Unassembled WGS sequence"/>
</dbReference>